<comment type="catalytic activity">
    <reaction evidence="1">
        <text>S-ubiquitinyl-[E2 ubiquitin-conjugating enzyme]-L-cysteine + [acceptor protein]-L-lysine = [E2 ubiquitin-conjugating enzyme]-L-cysteine + N(6)-ubiquitinyl-[acceptor protein]-L-lysine.</text>
        <dbReference type="EC" id="2.3.2.26"/>
    </reaction>
</comment>
<dbReference type="FunFam" id="3.30.2410.10:FF:000011">
    <property type="entry name" value="Putative Ubiquitin-protein ligase E3C"/>
    <property type="match status" value="1"/>
</dbReference>
<dbReference type="AlphaFoldDB" id="A0AAV0BPR7"/>
<feature type="domain" description="HECT" evidence="7">
    <location>
        <begin position="767"/>
        <end position="1100"/>
    </location>
</feature>
<dbReference type="Proteomes" id="UP001153365">
    <property type="component" value="Unassembled WGS sequence"/>
</dbReference>
<dbReference type="EC" id="2.3.2.26" evidence="2"/>
<evidence type="ECO:0000256" key="4">
    <source>
        <dbReference type="ARBA" id="ARBA00022786"/>
    </source>
</evidence>
<dbReference type="CDD" id="cd00078">
    <property type="entry name" value="HECTc"/>
    <property type="match status" value="1"/>
</dbReference>
<evidence type="ECO:0000259" key="7">
    <source>
        <dbReference type="PROSITE" id="PS50237"/>
    </source>
</evidence>
<dbReference type="SMART" id="SM00119">
    <property type="entry name" value="HECTc"/>
    <property type="match status" value="1"/>
</dbReference>
<organism evidence="8 9">
    <name type="scientific">Phakopsora pachyrhizi</name>
    <name type="common">Asian soybean rust disease fungus</name>
    <dbReference type="NCBI Taxonomy" id="170000"/>
    <lineage>
        <taxon>Eukaryota</taxon>
        <taxon>Fungi</taxon>
        <taxon>Dikarya</taxon>
        <taxon>Basidiomycota</taxon>
        <taxon>Pucciniomycotina</taxon>
        <taxon>Pucciniomycetes</taxon>
        <taxon>Pucciniales</taxon>
        <taxon>Phakopsoraceae</taxon>
        <taxon>Phakopsora</taxon>
    </lineage>
</organism>
<evidence type="ECO:0000313" key="9">
    <source>
        <dbReference type="Proteomes" id="UP001153365"/>
    </source>
</evidence>
<proteinExistence type="predicted"/>
<evidence type="ECO:0000313" key="8">
    <source>
        <dbReference type="EMBL" id="CAH7688506.1"/>
    </source>
</evidence>
<dbReference type="Gene3D" id="3.30.2410.10">
    <property type="entry name" value="Hect, E3 ligase catalytic domain"/>
    <property type="match status" value="1"/>
</dbReference>
<name>A0AAV0BPR7_PHAPC</name>
<dbReference type="Gene3D" id="3.90.1750.10">
    <property type="entry name" value="Hect, E3 ligase catalytic domains"/>
    <property type="match status" value="1"/>
</dbReference>
<feature type="region of interest" description="Disordered" evidence="6">
    <location>
        <begin position="1"/>
        <end position="41"/>
    </location>
</feature>
<evidence type="ECO:0000256" key="1">
    <source>
        <dbReference type="ARBA" id="ARBA00000885"/>
    </source>
</evidence>
<comment type="caution">
    <text evidence="8">The sequence shown here is derived from an EMBL/GenBank/DDBJ whole genome shotgun (WGS) entry which is preliminary data.</text>
</comment>
<gene>
    <name evidence="8" type="ORF">PPACK8108_LOCUS23479</name>
</gene>
<dbReference type="GO" id="GO:0006511">
    <property type="term" value="P:ubiquitin-dependent protein catabolic process"/>
    <property type="evidence" value="ECO:0007669"/>
    <property type="project" value="TreeGrafter"/>
</dbReference>
<dbReference type="PANTHER" id="PTHR45700">
    <property type="entry name" value="UBIQUITIN-PROTEIN LIGASE E3C"/>
    <property type="match status" value="1"/>
</dbReference>
<dbReference type="PANTHER" id="PTHR45700:SF2">
    <property type="entry name" value="UBIQUITIN-PROTEIN LIGASE E3C"/>
    <property type="match status" value="1"/>
</dbReference>
<evidence type="ECO:0000256" key="2">
    <source>
        <dbReference type="ARBA" id="ARBA00012485"/>
    </source>
</evidence>
<dbReference type="InterPro" id="IPR000569">
    <property type="entry name" value="HECT_dom"/>
</dbReference>
<dbReference type="Gene3D" id="3.30.2160.10">
    <property type="entry name" value="Hect, E3 ligase catalytic domain"/>
    <property type="match status" value="1"/>
</dbReference>
<keyword evidence="3" id="KW-0808">Transferase</keyword>
<feature type="compositionally biased region" description="Basic and acidic residues" evidence="6">
    <location>
        <begin position="30"/>
        <end position="41"/>
    </location>
</feature>
<dbReference type="GO" id="GO:0000209">
    <property type="term" value="P:protein polyubiquitination"/>
    <property type="evidence" value="ECO:0007669"/>
    <property type="project" value="InterPro"/>
</dbReference>
<reference evidence="8" key="1">
    <citation type="submission" date="2022-06" db="EMBL/GenBank/DDBJ databases">
        <authorList>
            <consortium name="SYNGENTA / RWTH Aachen University"/>
        </authorList>
    </citation>
    <scope>NUCLEOTIDE SEQUENCE</scope>
</reference>
<evidence type="ECO:0000256" key="3">
    <source>
        <dbReference type="ARBA" id="ARBA00022679"/>
    </source>
</evidence>
<evidence type="ECO:0000256" key="6">
    <source>
        <dbReference type="SAM" id="MobiDB-lite"/>
    </source>
</evidence>
<dbReference type="FunFam" id="3.30.2160.10:FF:000002">
    <property type="entry name" value="Putative Ubiquitin-protein ligase E3C"/>
    <property type="match status" value="1"/>
</dbReference>
<evidence type="ECO:0000256" key="5">
    <source>
        <dbReference type="PROSITE-ProRule" id="PRU00104"/>
    </source>
</evidence>
<dbReference type="EMBL" id="CALTRL010005986">
    <property type="protein sequence ID" value="CAH7688506.1"/>
    <property type="molecule type" value="Genomic_DNA"/>
</dbReference>
<dbReference type="GO" id="GO:0061630">
    <property type="term" value="F:ubiquitin protein ligase activity"/>
    <property type="evidence" value="ECO:0007669"/>
    <property type="project" value="UniProtKB-EC"/>
</dbReference>
<dbReference type="InterPro" id="IPR044611">
    <property type="entry name" value="E3A/B/C-like"/>
</dbReference>
<sequence length="1100" mass="125770">MYSFNGSSRSRPMINLGGQSVSSSSSPNEAMDRAKQQRQYREISRRNQMSVLKIQAFWRSRTVAHRAKNDLRKKFDHLLNSQHQPVISPIHHLNLSRLISFFFNPFNQSDHLRLLQWSDLMILHDSIPLRSYDQLSSSSSLKEIQTSWYLVIAPLMIRRILNLVSIHPTSQHSSTFLRAAQAIINHIIQKDYDGRATALKRLAKDWYWSYIRTFIVSFPLDEKSESISLAVQLSVRLLFKSTSNSIDPFLELDQAEMIDSFTTRIFSIPALPNRVQLSTLVQFSNRLPFPEICERIPDLIDRLDQTSVLHLFSNLLCWGPKFLSSSTISSKELLAYLTAIKLCVDNCPTKLFDQLDIFLESKTKTSRPSKSSSNSKDELSPKTLRWLSNLINPDHLSSLYSVSNRYSQSSRPMFYKLMVSIIFAWPSSREKVLNTLLYNQTRSGDGKINPADSNSNSQGGSLMRELWRSSVRSGTVGVQLRDRRAGGSPQGVLIALKNIKVASDWEALILLSELYSRCLMTLGDDEFFNDETKLTAQTILQNSSQVLSTGRNPLMLDELIGLAGLLRNLAFGLYWTEGQADIKKGHVAGTRVGLEQLRILATRLLQQIYIRDSRRPFCGSGFWSMTSTFDLRSFIQTVVYEESRLEEHEDHQGSSLTNSPPEDFFDPDVHILERLPQTSMSNNSRSRVSQRQLAFISPRLGVLNNIPFVIPFEQRVAIFRTFIESDRHQSRLDFNPLIGGSRYRATIRRDRVSEDGFLSLSSLGPRLKESIEIKFIDRYGLEEAGIDGGGVFKEFLTSLTKEVFDPNRGLWLVNKNQELYPNPHSFSREALSLEWYKFLGQVLGKALYEGILVDVDFADFFLNKWLGKQSYLDDLASLDPELYQGLLFLKNYKGDVEADLSLNFTITINEFDKSETIELIKNGSTRSVTSKNRIEYIDLVSKYKLNVQLERQSEAFFKGLNDIIESKWIRMFNQVELKVLVGGLEGHDIDVEDLERWTVYGGWDESHPTIRMFWKVVRGFDNDSKRKLLKFVTSSSRAPLLGFKELRPSFGIRCAGKDLSRLPSSSTCLNLLKLSEYEDEKVLREKLVYSINSNAGFDLS</sequence>
<accession>A0AAV0BPR7</accession>
<dbReference type="SUPFAM" id="SSF56204">
    <property type="entry name" value="Hect, E3 ligase catalytic domain"/>
    <property type="match status" value="1"/>
</dbReference>
<dbReference type="InterPro" id="IPR035983">
    <property type="entry name" value="Hect_E3_ubiquitin_ligase"/>
</dbReference>
<dbReference type="PROSITE" id="PS50237">
    <property type="entry name" value="HECT"/>
    <property type="match status" value="1"/>
</dbReference>
<feature type="compositionally biased region" description="Polar residues" evidence="6">
    <location>
        <begin position="1"/>
        <end position="10"/>
    </location>
</feature>
<dbReference type="Pfam" id="PF00632">
    <property type="entry name" value="HECT"/>
    <property type="match status" value="1"/>
</dbReference>
<feature type="active site" description="Glycyl thioester intermediate" evidence="5">
    <location>
        <position position="1068"/>
    </location>
</feature>
<keyword evidence="9" id="KW-1185">Reference proteome</keyword>
<protein>
    <recommendedName>
        <fullName evidence="2">HECT-type E3 ubiquitin transferase</fullName>
        <ecNumber evidence="2">2.3.2.26</ecNumber>
    </recommendedName>
</protein>
<keyword evidence="4 5" id="KW-0833">Ubl conjugation pathway</keyword>